<dbReference type="AlphaFoldDB" id="Q2N2M5"/>
<proteinExistence type="inferred from homology"/>
<comment type="function">
    <text evidence="1 10">Role in flagellar biosynthesis.</text>
</comment>
<name>Q2N2M5_AERHY</name>
<dbReference type="PRINTS" id="PR00953">
    <property type="entry name" value="TYPE3IMRPROT"/>
</dbReference>
<feature type="transmembrane region" description="Helical" evidence="10">
    <location>
        <begin position="135"/>
        <end position="160"/>
    </location>
</feature>
<accession>Q2N2M5</accession>
<keyword evidence="7 10" id="KW-0472">Membrane</keyword>
<keyword evidence="8 10" id="KW-0975">Bacterial flagellum</keyword>
<feature type="transmembrane region" description="Helical" evidence="10">
    <location>
        <begin position="222"/>
        <end position="246"/>
    </location>
</feature>
<evidence type="ECO:0000256" key="4">
    <source>
        <dbReference type="ARBA" id="ARBA00022475"/>
    </source>
</evidence>
<evidence type="ECO:0000256" key="9">
    <source>
        <dbReference type="NCBIfam" id="TIGR01400"/>
    </source>
</evidence>
<keyword evidence="5 10" id="KW-0812">Transmembrane</keyword>
<sequence length="274" mass="29583">MSCHFQGGEMTYTTALIMEWLSSILWPLARVSGLLMVMAVFGSRLTPARIRIGLALALTFMIAPLLPPMPKIELFSIGSFLVLAQQLLIGIALGLMTQFLMESFVMAGQVIAMQTSLGFATLVDPMNGQSAPVVGQFYLMLATLVFLAVDGHLIMLRMVVLSFDSLPVSDAGLTLPAIRSLVGFLGVMYQASLVMALSAIIALLLINFAFGVMTRAAPQLNIFSIGFAVSMMSGLLILWLTIGGFLGHFDSMWERVQETSCELINVQCFGGQNG</sequence>
<gene>
    <name evidence="11" type="primary">fliR</name>
</gene>
<feature type="transmembrane region" description="Helical" evidence="10">
    <location>
        <begin position="20"/>
        <end position="41"/>
    </location>
</feature>
<dbReference type="InterPro" id="IPR006303">
    <property type="entry name" value="FliR"/>
</dbReference>
<dbReference type="GO" id="GO:0006605">
    <property type="term" value="P:protein targeting"/>
    <property type="evidence" value="ECO:0007669"/>
    <property type="project" value="UniProtKB-UniRule"/>
</dbReference>
<evidence type="ECO:0000313" key="11">
    <source>
        <dbReference type="EMBL" id="AAZ95851.1"/>
    </source>
</evidence>
<keyword evidence="4 10" id="KW-1003">Cell membrane</keyword>
<dbReference type="PANTHER" id="PTHR30065:SF8">
    <property type="entry name" value="FLAGELLAR BIOSYNTHETIC PROTEIN FLIR"/>
    <property type="match status" value="1"/>
</dbReference>
<evidence type="ECO:0000256" key="5">
    <source>
        <dbReference type="ARBA" id="ARBA00022692"/>
    </source>
</evidence>
<evidence type="ECO:0000256" key="1">
    <source>
        <dbReference type="ARBA" id="ARBA00002578"/>
    </source>
</evidence>
<keyword evidence="6 10" id="KW-1133">Transmembrane helix</keyword>
<dbReference type="InterPro" id="IPR002010">
    <property type="entry name" value="T3SS_IM_R"/>
</dbReference>
<dbReference type="GO" id="GO:0009425">
    <property type="term" value="C:bacterial-type flagellum basal body"/>
    <property type="evidence" value="ECO:0007669"/>
    <property type="project" value="UniProtKB-SubCell"/>
</dbReference>
<dbReference type="EMBL" id="DQ124698">
    <property type="protein sequence ID" value="AAZ95851.1"/>
    <property type="molecule type" value="Genomic_DNA"/>
</dbReference>
<evidence type="ECO:0000256" key="7">
    <source>
        <dbReference type="ARBA" id="ARBA00023136"/>
    </source>
</evidence>
<evidence type="ECO:0000256" key="8">
    <source>
        <dbReference type="ARBA" id="ARBA00023143"/>
    </source>
</evidence>
<evidence type="ECO:0000256" key="10">
    <source>
        <dbReference type="RuleBase" id="RU362071"/>
    </source>
</evidence>
<reference evidence="11" key="1">
    <citation type="journal article" date="2006" name="J. Bacteriol.">
        <title>Polar flagellum biogenesis in Aeromonas hydrophila.</title>
        <authorList>
            <person name="Canals R."/>
            <person name="Ramirez S."/>
            <person name="Vilches S."/>
            <person name="Horsburgh G."/>
            <person name="Shaw J.G."/>
            <person name="Tomas J.M."/>
            <person name="Merino S."/>
        </authorList>
    </citation>
    <scope>NUCLEOTIDE SEQUENCE</scope>
    <source>
        <strain evidence="11">AH-3</strain>
    </source>
</reference>
<dbReference type="Pfam" id="PF01311">
    <property type="entry name" value="Bac_export_1"/>
    <property type="match status" value="1"/>
</dbReference>
<feature type="transmembrane region" description="Helical" evidence="10">
    <location>
        <begin position="48"/>
        <end position="66"/>
    </location>
</feature>
<comment type="similarity">
    <text evidence="2 10">Belongs to the FliR/MopE/SpaR family.</text>
</comment>
<protein>
    <recommendedName>
        <fullName evidence="3 9">Flagellar biosynthetic protein FliR</fullName>
    </recommendedName>
</protein>
<dbReference type="PANTHER" id="PTHR30065">
    <property type="entry name" value="FLAGELLAR BIOSYNTHETIC PROTEIN FLIR"/>
    <property type="match status" value="1"/>
</dbReference>
<evidence type="ECO:0000256" key="2">
    <source>
        <dbReference type="ARBA" id="ARBA00009772"/>
    </source>
</evidence>
<feature type="transmembrane region" description="Helical" evidence="10">
    <location>
        <begin position="72"/>
        <end position="96"/>
    </location>
</feature>
<dbReference type="GO" id="GO:0044780">
    <property type="term" value="P:bacterial-type flagellum assembly"/>
    <property type="evidence" value="ECO:0007669"/>
    <property type="project" value="UniProtKB-UniRule"/>
</dbReference>
<comment type="subcellular location">
    <subcellularLocation>
        <location evidence="10">Cell membrane</location>
        <topology evidence="10">Multi-pass membrane protein</topology>
    </subcellularLocation>
    <subcellularLocation>
        <location evidence="10">Bacterial flagellum basal body</location>
    </subcellularLocation>
</comment>
<organism evidence="11">
    <name type="scientific">Aeromonas hydrophila</name>
    <dbReference type="NCBI Taxonomy" id="644"/>
    <lineage>
        <taxon>Bacteria</taxon>
        <taxon>Pseudomonadati</taxon>
        <taxon>Pseudomonadota</taxon>
        <taxon>Gammaproteobacteria</taxon>
        <taxon>Aeromonadales</taxon>
        <taxon>Aeromonadaceae</taxon>
        <taxon>Aeromonas</taxon>
    </lineage>
</organism>
<evidence type="ECO:0000256" key="6">
    <source>
        <dbReference type="ARBA" id="ARBA00022989"/>
    </source>
</evidence>
<dbReference type="GO" id="GO:0005886">
    <property type="term" value="C:plasma membrane"/>
    <property type="evidence" value="ECO:0007669"/>
    <property type="project" value="UniProtKB-SubCell"/>
</dbReference>
<evidence type="ECO:0000256" key="3">
    <source>
        <dbReference type="ARBA" id="ARBA00021717"/>
    </source>
</evidence>
<dbReference type="NCBIfam" id="TIGR01400">
    <property type="entry name" value="fliR"/>
    <property type="match status" value="1"/>
</dbReference>
<feature type="transmembrane region" description="Helical" evidence="10">
    <location>
        <begin position="181"/>
        <end position="210"/>
    </location>
</feature>